<evidence type="ECO:0000313" key="3">
    <source>
        <dbReference type="Proteomes" id="UP000324974"/>
    </source>
</evidence>
<feature type="region of interest" description="Disordered" evidence="1">
    <location>
        <begin position="363"/>
        <end position="383"/>
    </location>
</feature>
<dbReference type="AlphaFoldDB" id="A0A5C1AMN2"/>
<gene>
    <name evidence="2" type="ORF">PX52LOC_06926</name>
</gene>
<evidence type="ECO:0000313" key="2">
    <source>
        <dbReference type="EMBL" id="QEL19845.1"/>
    </source>
</evidence>
<reference evidence="3" key="1">
    <citation type="submission" date="2019-08" db="EMBL/GenBank/DDBJ databases">
        <title>Limnoglobus roseus gen. nov., sp. nov., a novel freshwater planctomycete with a giant genome from the family Gemmataceae.</title>
        <authorList>
            <person name="Kulichevskaya I.S."/>
            <person name="Naumoff D.G."/>
            <person name="Miroshnikov K."/>
            <person name="Ivanova A."/>
            <person name="Philippov D.A."/>
            <person name="Hakobyan A."/>
            <person name="Rijpstra I.C."/>
            <person name="Sinninghe Damste J.S."/>
            <person name="Liesack W."/>
            <person name="Dedysh S.N."/>
        </authorList>
    </citation>
    <scope>NUCLEOTIDE SEQUENCE [LARGE SCALE GENOMIC DNA]</scope>
    <source>
        <strain evidence="3">PX52</strain>
    </source>
</reference>
<dbReference type="EMBL" id="CP042425">
    <property type="protein sequence ID" value="QEL19845.1"/>
    <property type="molecule type" value="Genomic_DNA"/>
</dbReference>
<organism evidence="2 3">
    <name type="scientific">Limnoglobus roseus</name>
    <dbReference type="NCBI Taxonomy" id="2598579"/>
    <lineage>
        <taxon>Bacteria</taxon>
        <taxon>Pseudomonadati</taxon>
        <taxon>Planctomycetota</taxon>
        <taxon>Planctomycetia</taxon>
        <taxon>Gemmatales</taxon>
        <taxon>Gemmataceae</taxon>
        <taxon>Limnoglobus</taxon>
    </lineage>
</organism>
<proteinExistence type="predicted"/>
<keyword evidence="3" id="KW-1185">Reference proteome</keyword>
<accession>A0A5C1AMN2</accession>
<feature type="region of interest" description="Disordered" evidence="1">
    <location>
        <begin position="18"/>
        <end position="51"/>
    </location>
</feature>
<evidence type="ECO:0000256" key="1">
    <source>
        <dbReference type="SAM" id="MobiDB-lite"/>
    </source>
</evidence>
<dbReference type="KEGG" id="lrs:PX52LOC_06926"/>
<dbReference type="Proteomes" id="UP000324974">
    <property type="component" value="Chromosome"/>
</dbReference>
<sequence length="383" mass="44319">MTCELAEIKKLKEALASKKRLEEQPDSKARKRRKRKPKPGAILKGKAKKRHEQSREFVDDIAVDVKIRWRRKELRKHTAFDGVYPHDVESVLNDAILEAAEVYDRSWEERVRVSRDWEPGEWEKERKRRRRNFAWGVINLRIRDAIDDLPKQRRDNGRCFGRAKRERGDDLIVRLADAVVTGMTGDSDGRVESKSRGIENLRVGLPREEEMEAHPADPEAPPPPPPEVWWHGWLRSPREADDYSPLLSALDDTPEDRKYLVRIYQDGREQIEASGQTGRTATRSAASARHVKAIARVRVDLFGVLLEQFAKKGDRAELGDGVLWWAGDVIWRLGSRYRDGEQLDPLGLAVLWEWDRLSKRRTRRGRPFTPPAESNSQPARVTR</sequence>
<feature type="compositionally biased region" description="Basic residues" evidence="1">
    <location>
        <begin position="29"/>
        <end position="38"/>
    </location>
</feature>
<name>A0A5C1AMN2_9BACT</name>
<protein>
    <submittedName>
        <fullName evidence="2">Uncharacterized protein</fullName>
    </submittedName>
</protein>
<feature type="compositionally biased region" description="Basic and acidic residues" evidence="1">
    <location>
        <begin position="18"/>
        <end position="28"/>
    </location>
</feature>
<feature type="compositionally biased region" description="Polar residues" evidence="1">
    <location>
        <begin position="372"/>
        <end position="383"/>
    </location>
</feature>